<sequence>MGIEYRLTLAGELPLERVAELAAPEATELPAQAGYPRAFGADLNDRLGYSVTIIAGTGGYYDAQIDDDTSWVWEPGAYVDVDFDIAKDAPGHEGKRNMMVAVGRLLAGLTEDAALVLNGNWLLLTRLGGQVVRHNPDEWYDEAYDGILPG</sequence>
<dbReference type="InterPro" id="IPR049799">
    <property type="entry name" value="SitI3-like"/>
</dbReference>
<dbReference type="KEGG" id="pry:Prubr_70040"/>
<name>A0A810NET6_9ACTN</name>
<gene>
    <name evidence="1" type="ORF">Prubr_70040</name>
</gene>
<protein>
    <submittedName>
        <fullName evidence="1">Uncharacterized protein</fullName>
    </submittedName>
</protein>
<accession>A0A810NET6</accession>
<dbReference type="AlphaFoldDB" id="A0A810NET6"/>
<dbReference type="Proteomes" id="UP000680866">
    <property type="component" value="Chromosome"/>
</dbReference>
<dbReference type="NCBIfam" id="NF040657">
    <property type="entry name" value="immun_SitI3"/>
    <property type="match status" value="1"/>
</dbReference>
<organism evidence="1 2">
    <name type="scientific">Polymorphospora rubra</name>
    <dbReference type="NCBI Taxonomy" id="338584"/>
    <lineage>
        <taxon>Bacteria</taxon>
        <taxon>Bacillati</taxon>
        <taxon>Actinomycetota</taxon>
        <taxon>Actinomycetes</taxon>
        <taxon>Micromonosporales</taxon>
        <taxon>Micromonosporaceae</taxon>
        <taxon>Polymorphospora</taxon>
    </lineage>
</organism>
<keyword evidence="2" id="KW-1185">Reference proteome</keyword>
<dbReference type="EMBL" id="AP023359">
    <property type="protein sequence ID" value="BCJ69983.1"/>
    <property type="molecule type" value="Genomic_DNA"/>
</dbReference>
<dbReference type="RefSeq" id="WP_212819603.1">
    <property type="nucleotide sequence ID" value="NZ_AP023359.1"/>
</dbReference>
<proteinExistence type="predicted"/>
<evidence type="ECO:0000313" key="2">
    <source>
        <dbReference type="Proteomes" id="UP000680866"/>
    </source>
</evidence>
<evidence type="ECO:0000313" key="1">
    <source>
        <dbReference type="EMBL" id="BCJ69983.1"/>
    </source>
</evidence>
<reference evidence="1" key="1">
    <citation type="submission" date="2020-08" db="EMBL/GenBank/DDBJ databases">
        <title>Whole genome shotgun sequence of Polymorphospora rubra NBRC 101157.</title>
        <authorList>
            <person name="Komaki H."/>
            <person name="Tamura T."/>
        </authorList>
    </citation>
    <scope>NUCLEOTIDE SEQUENCE</scope>
    <source>
        <strain evidence="1">NBRC 101157</strain>
    </source>
</reference>